<gene>
    <name evidence="1" type="ORF">H4R21_002409</name>
</gene>
<comment type="caution">
    <text evidence="1">The sequence shown here is derived from an EMBL/GenBank/DDBJ whole genome shotgun (WGS) entry which is preliminary data.</text>
</comment>
<dbReference type="Proteomes" id="UP001140087">
    <property type="component" value="Unassembled WGS sequence"/>
</dbReference>
<reference evidence="1" key="1">
    <citation type="submission" date="2022-07" db="EMBL/GenBank/DDBJ databases">
        <title>Phylogenomic reconstructions and comparative analyses of Kickxellomycotina fungi.</title>
        <authorList>
            <person name="Reynolds N.K."/>
            <person name="Stajich J.E."/>
            <person name="Barry K."/>
            <person name="Grigoriev I.V."/>
            <person name="Crous P."/>
            <person name="Smith M.E."/>
        </authorList>
    </citation>
    <scope>NUCLEOTIDE SEQUENCE</scope>
    <source>
        <strain evidence="1">BCRC 34780</strain>
    </source>
</reference>
<dbReference type="EMBL" id="JANBUN010000616">
    <property type="protein sequence ID" value="KAJ2802468.1"/>
    <property type="molecule type" value="Genomic_DNA"/>
</dbReference>
<feature type="non-terminal residue" evidence="1">
    <location>
        <position position="1"/>
    </location>
</feature>
<protein>
    <submittedName>
        <fullName evidence="1">Uncharacterized protein</fullName>
    </submittedName>
</protein>
<sequence>TELSVPGADEDADVERLHSSLEGLALNHSTSTQPSSMAVVVVKYLLLRIPTLTELLAAQVPESPVLEFVEAYAPRYPHLGDVELTLNNDGNFANRKWGFSE</sequence>
<proteinExistence type="predicted"/>
<evidence type="ECO:0000313" key="2">
    <source>
        <dbReference type="Proteomes" id="UP001140087"/>
    </source>
</evidence>
<keyword evidence="2" id="KW-1185">Reference proteome</keyword>
<evidence type="ECO:0000313" key="1">
    <source>
        <dbReference type="EMBL" id="KAJ2802468.1"/>
    </source>
</evidence>
<organism evidence="1 2">
    <name type="scientific">Coemansia helicoidea</name>
    <dbReference type="NCBI Taxonomy" id="1286919"/>
    <lineage>
        <taxon>Eukaryota</taxon>
        <taxon>Fungi</taxon>
        <taxon>Fungi incertae sedis</taxon>
        <taxon>Zoopagomycota</taxon>
        <taxon>Kickxellomycotina</taxon>
        <taxon>Kickxellomycetes</taxon>
        <taxon>Kickxellales</taxon>
        <taxon>Kickxellaceae</taxon>
        <taxon>Coemansia</taxon>
    </lineage>
</organism>
<name>A0ACC1L885_9FUNG</name>
<accession>A0ACC1L885</accession>